<dbReference type="EMBL" id="VSRR010077103">
    <property type="protein sequence ID" value="MPC88227.1"/>
    <property type="molecule type" value="Genomic_DNA"/>
</dbReference>
<protein>
    <submittedName>
        <fullName evidence="1">Uncharacterized protein</fullName>
    </submittedName>
</protein>
<keyword evidence="2" id="KW-1185">Reference proteome</keyword>
<evidence type="ECO:0000313" key="2">
    <source>
        <dbReference type="Proteomes" id="UP000324222"/>
    </source>
</evidence>
<gene>
    <name evidence="1" type="ORF">E2C01_083126</name>
</gene>
<dbReference type="AlphaFoldDB" id="A0A5B7J3N8"/>
<reference evidence="1 2" key="1">
    <citation type="submission" date="2019-05" db="EMBL/GenBank/DDBJ databases">
        <title>Another draft genome of Portunus trituberculatus and its Hox gene families provides insights of decapod evolution.</title>
        <authorList>
            <person name="Jeong J.-H."/>
            <person name="Song I."/>
            <person name="Kim S."/>
            <person name="Choi T."/>
            <person name="Kim D."/>
            <person name="Ryu S."/>
            <person name="Kim W."/>
        </authorList>
    </citation>
    <scope>NUCLEOTIDE SEQUENCE [LARGE SCALE GENOMIC DNA]</scope>
    <source>
        <tissue evidence="1">Muscle</tissue>
    </source>
</reference>
<organism evidence="1 2">
    <name type="scientific">Portunus trituberculatus</name>
    <name type="common">Swimming crab</name>
    <name type="synonym">Neptunus trituberculatus</name>
    <dbReference type="NCBI Taxonomy" id="210409"/>
    <lineage>
        <taxon>Eukaryota</taxon>
        <taxon>Metazoa</taxon>
        <taxon>Ecdysozoa</taxon>
        <taxon>Arthropoda</taxon>
        <taxon>Crustacea</taxon>
        <taxon>Multicrustacea</taxon>
        <taxon>Malacostraca</taxon>
        <taxon>Eumalacostraca</taxon>
        <taxon>Eucarida</taxon>
        <taxon>Decapoda</taxon>
        <taxon>Pleocyemata</taxon>
        <taxon>Brachyura</taxon>
        <taxon>Eubrachyura</taxon>
        <taxon>Portunoidea</taxon>
        <taxon>Portunidae</taxon>
        <taxon>Portuninae</taxon>
        <taxon>Portunus</taxon>
    </lineage>
</organism>
<comment type="caution">
    <text evidence="1">The sequence shown here is derived from an EMBL/GenBank/DDBJ whole genome shotgun (WGS) entry which is preliminary data.</text>
</comment>
<evidence type="ECO:0000313" key="1">
    <source>
        <dbReference type="EMBL" id="MPC88227.1"/>
    </source>
</evidence>
<accession>A0A5B7J3N8</accession>
<sequence length="46" mass="5212">MANGFNVFNWSNIFFPLQVMENKRGFHDSVEEMVCIPVSGCCGKLD</sequence>
<proteinExistence type="predicted"/>
<dbReference type="Proteomes" id="UP000324222">
    <property type="component" value="Unassembled WGS sequence"/>
</dbReference>
<name>A0A5B7J3N8_PORTR</name>